<reference evidence="2" key="2">
    <citation type="submission" date="2020-09" db="EMBL/GenBank/DDBJ databases">
        <authorList>
            <person name="Sun Q."/>
            <person name="Ohkuma M."/>
        </authorList>
    </citation>
    <scope>NUCLEOTIDE SEQUENCE</scope>
    <source>
        <strain evidence="2">JCM 4956</strain>
    </source>
</reference>
<evidence type="ECO:0000313" key="3">
    <source>
        <dbReference type="Proteomes" id="UP000645555"/>
    </source>
</evidence>
<proteinExistence type="predicted"/>
<feature type="region of interest" description="Disordered" evidence="1">
    <location>
        <begin position="56"/>
        <end position="80"/>
    </location>
</feature>
<organism evidence="2 3">
    <name type="scientific">Streptomyces fructofermentans</name>
    <dbReference type="NCBI Taxonomy" id="152141"/>
    <lineage>
        <taxon>Bacteria</taxon>
        <taxon>Bacillati</taxon>
        <taxon>Actinomycetota</taxon>
        <taxon>Actinomycetes</taxon>
        <taxon>Kitasatosporales</taxon>
        <taxon>Streptomycetaceae</taxon>
        <taxon>Streptomyces</taxon>
    </lineage>
</organism>
<feature type="compositionally biased region" description="Basic and acidic residues" evidence="1">
    <location>
        <begin position="115"/>
        <end position="140"/>
    </location>
</feature>
<name>A0A918K6M0_9ACTN</name>
<dbReference type="AlphaFoldDB" id="A0A918K6M0"/>
<feature type="compositionally biased region" description="Low complexity" evidence="1">
    <location>
        <begin position="64"/>
        <end position="76"/>
    </location>
</feature>
<dbReference type="EMBL" id="BMWD01000004">
    <property type="protein sequence ID" value="GGX49747.1"/>
    <property type="molecule type" value="Genomic_DNA"/>
</dbReference>
<evidence type="ECO:0000256" key="1">
    <source>
        <dbReference type="SAM" id="MobiDB-lite"/>
    </source>
</evidence>
<sequence length="140" mass="14990">MGKVSSARYRTVTPVTVLRAYTPSRAECSRSNSPSARVMSVPVAPVRGRTRAPVPSAAYAEGVPATARAAPAPRASAVRRPKGVAELFTIGLSCPWMINVHRQETPDGPARFRRRPDPGPDAPHGDRAGRPRSRAALDDQ</sequence>
<dbReference type="Proteomes" id="UP000645555">
    <property type="component" value="Unassembled WGS sequence"/>
</dbReference>
<keyword evidence="3" id="KW-1185">Reference proteome</keyword>
<feature type="region of interest" description="Disordered" evidence="1">
    <location>
        <begin position="101"/>
        <end position="140"/>
    </location>
</feature>
<comment type="caution">
    <text evidence="2">The sequence shown here is derived from an EMBL/GenBank/DDBJ whole genome shotgun (WGS) entry which is preliminary data.</text>
</comment>
<reference evidence="2" key="1">
    <citation type="journal article" date="2014" name="Int. J. Syst. Evol. Microbiol.">
        <title>Complete genome sequence of Corynebacterium casei LMG S-19264T (=DSM 44701T), isolated from a smear-ripened cheese.</title>
        <authorList>
            <consortium name="US DOE Joint Genome Institute (JGI-PGF)"/>
            <person name="Walter F."/>
            <person name="Albersmeier A."/>
            <person name="Kalinowski J."/>
            <person name="Ruckert C."/>
        </authorList>
    </citation>
    <scope>NUCLEOTIDE SEQUENCE</scope>
    <source>
        <strain evidence="2">JCM 4956</strain>
    </source>
</reference>
<protein>
    <submittedName>
        <fullName evidence="2">Uncharacterized protein</fullName>
    </submittedName>
</protein>
<gene>
    <name evidence="2" type="ORF">GCM10010515_16170</name>
</gene>
<accession>A0A918K6M0</accession>
<evidence type="ECO:0000313" key="2">
    <source>
        <dbReference type="EMBL" id="GGX49747.1"/>
    </source>
</evidence>